<organism evidence="1 2">
    <name type="scientific">Daphnia pulex</name>
    <name type="common">Water flea</name>
    <dbReference type="NCBI Taxonomy" id="6669"/>
    <lineage>
        <taxon>Eukaryota</taxon>
        <taxon>Metazoa</taxon>
        <taxon>Ecdysozoa</taxon>
        <taxon>Arthropoda</taxon>
        <taxon>Crustacea</taxon>
        <taxon>Branchiopoda</taxon>
        <taxon>Diplostraca</taxon>
        <taxon>Cladocera</taxon>
        <taxon>Anomopoda</taxon>
        <taxon>Daphniidae</taxon>
        <taxon>Daphnia</taxon>
    </lineage>
</organism>
<reference evidence="1 2" key="1">
    <citation type="journal article" date="2011" name="Science">
        <title>The ecoresponsive genome of Daphnia pulex.</title>
        <authorList>
            <person name="Colbourne J.K."/>
            <person name="Pfrender M.E."/>
            <person name="Gilbert D."/>
            <person name="Thomas W.K."/>
            <person name="Tucker A."/>
            <person name="Oakley T.H."/>
            <person name="Tokishita S."/>
            <person name="Aerts A."/>
            <person name="Arnold G.J."/>
            <person name="Basu M.K."/>
            <person name="Bauer D.J."/>
            <person name="Caceres C.E."/>
            <person name="Carmel L."/>
            <person name="Casola C."/>
            <person name="Choi J.H."/>
            <person name="Detter J.C."/>
            <person name="Dong Q."/>
            <person name="Dusheyko S."/>
            <person name="Eads B.D."/>
            <person name="Frohlich T."/>
            <person name="Geiler-Samerotte K.A."/>
            <person name="Gerlach D."/>
            <person name="Hatcher P."/>
            <person name="Jogdeo S."/>
            <person name="Krijgsveld J."/>
            <person name="Kriventseva E.V."/>
            <person name="Kultz D."/>
            <person name="Laforsch C."/>
            <person name="Lindquist E."/>
            <person name="Lopez J."/>
            <person name="Manak J.R."/>
            <person name="Muller J."/>
            <person name="Pangilinan J."/>
            <person name="Patwardhan R.P."/>
            <person name="Pitluck S."/>
            <person name="Pritham E.J."/>
            <person name="Rechtsteiner A."/>
            <person name="Rho M."/>
            <person name="Rogozin I.B."/>
            <person name="Sakarya O."/>
            <person name="Salamov A."/>
            <person name="Schaack S."/>
            <person name="Shapiro H."/>
            <person name="Shiga Y."/>
            <person name="Skalitzky C."/>
            <person name="Smith Z."/>
            <person name="Souvorov A."/>
            <person name="Sung W."/>
            <person name="Tang Z."/>
            <person name="Tsuchiya D."/>
            <person name="Tu H."/>
            <person name="Vos H."/>
            <person name="Wang M."/>
            <person name="Wolf Y.I."/>
            <person name="Yamagata H."/>
            <person name="Yamada T."/>
            <person name="Ye Y."/>
            <person name="Shaw J.R."/>
            <person name="Andrews J."/>
            <person name="Crease T.J."/>
            <person name="Tang H."/>
            <person name="Lucas S.M."/>
            <person name="Robertson H.M."/>
            <person name="Bork P."/>
            <person name="Koonin E.V."/>
            <person name="Zdobnov E.M."/>
            <person name="Grigoriev I.V."/>
            <person name="Lynch M."/>
            <person name="Boore J.L."/>
        </authorList>
    </citation>
    <scope>NUCLEOTIDE SEQUENCE [LARGE SCALE GENOMIC DNA]</scope>
</reference>
<evidence type="ECO:0000313" key="1">
    <source>
        <dbReference type="EMBL" id="EFX78387.1"/>
    </source>
</evidence>
<evidence type="ECO:0000313" key="2">
    <source>
        <dbReference type="Proteomes" id="UP000000305"/>
    </source>
</evidence>
<dbReference type="EMBL" id="GL732558">
    <property type="protein sequence ID" value="EFX78387.1"/>
    <property type="molecule type" value="Genomic_DNA"/>
</dbReference>
<dbReference type="InParanoid" id="E9GQ86"/>
<dbReference type="AlphaFoldDB" id="E9GQ86"/>
<proteinExistence type="predicted"/>
<dbReference type="Proteomes" id="UP000000305">
    <property type="component" value="Unassembled WGS sequence"/>
</dbReference>
<gene>
    <name evidence="1" type="ORF">DAPPUDRAFT_246340</name>
</gene>
<keyword evidence="2" id="KW-1185">Reference proteome</keyword>
<name>E9GQ86_DAPPU</name>
<accession>E9GQ86</accession>
<dbReference type="KEGG" id="dpx:DAPPUDRAFT_246340"/>
<protein>
    <submittedName>
        <fullName evidence="1">Uncharacterized protein</fullName>
    </submittedName>
</protein>
<dbReference type="HOGENOM" id="CLU_2656981_0_0_1"/>
<sequence>MFDWMDVKVLAGQLKGLDWPRGISDVASSPCTGRQLAMPAIYPSTAGLLMNYQQRSHNFYDQWLHASFSISSDGWH</sequence>